<name>A0A2W5V4Z3_9BACT</name>
<evidence type="ECO:0000256" key="4">
    <source>
        <dbReference type="ARBA" id="ARBA00022840"/>
    </source>
</evidence>
<keyword evidence="3" id="KW-0418">Kinase</keyword>
<dbReference type="PROSITE" id="PS50011">
    <property type="entry name" value="PROTEIN_KINASE_DOM"/>
    <property type="match status" value="1"/>
</dbReference>
<comment type="caution">
    <text evidence="8">The sequence shown here is derived from an EMBL/GenBank/DDBJ whole genome shotgun (WGS) entry which is preliminary data.</text>
</comment>
<evidence type="ECO:0000256" key="3">
    <source>
        <dbReference type="ARBA" id="ARBA00022777"/>
    </source>
</evidence>
<gene>
    <name evidence="8" type="ORF">DI536_19255</name>
</gene>
<sequence length="667" mass="73427">MGGMAELFLAKDTKKDRLVVLKRILPYLAEEGEFVRMFLDEARIAASLHHPSIVELYELGHLEGSTFIAMEWVDGIDLRRILQKEQERGGVVPPGIAAWFVARLCEGLQHAHSARDASGQQLGIIHRDVSPQNVMVSFRGEVKLVDFGIAKATAWMSRSKPGVIKGKFLYLAPEQLTTDPLDHRMDLFSLGTMLYELTTGQSPFYRTSTEAVIYAIRMEDPEPPTKIRKGFPPALEKVILKCLVKERSRRYQSAAEISAALERFMRDEAPTSRDDASHYVWSMFGDDSERTGIFIPENARSDTRTDTSTQRDRRPAPATDERTRPALAPIRPGPPVPEGRRETGELENSEGPTRSDRPRVRAAAAPSNPWEPEVTAPMPREALARTPLKRDFESTAEIGGPIEPTSVSMAGERDLEVGEVFTPLMPTWQGDSAPQLTRLAPPSPPAAPQRIRAAISKPPPPLPSYDSIPEVSVVSAGEATIGALLDEVHDQSYGELEPVAPSTRAPPRKRDVLSAPPQRKPPKIDPDDYVETVDQAMRDRPDTSSRVFIAIFGVALAIVAVLVGALLWSNRAPDETLPRPVTAEPKVRDEVRTPGLVKVQVQAPKGTALWLGDKPLLAEQIFDSLPGDLVVKFSCPKKKGQKQQAPSSLTATIPSSDRLVVVKVKCE</sequence>
<dbReference type="Gene3D" id="1.10.510.10">
    <property type="entry name" value="Transferase(Phosphotransferase) domain 1"/>
    <property type="match status" value="1"/>
</dbReference>
<feature type="domain" description="Protein kinase" evidence="7">
    <location>
        <begin position="1"/>
        <end position="265"/>
    </location>
</feature>
<organism evidence="8 9">
    <name type="scientific">Archangium gephyra</name>
    <dbReference type="NCBI Taxonomy" id="48"/>
    <lineage>
        <taxon>Bacteria</taxon>
        <taxon>Pseudomonadati</taxon>
        <taxon>Myxococcota</taxon>
        <taxon>Myxococcia</taxon>
        <taxon>Myxococcales</taxon>
        <taxon>Cystobacterineae</taxon>
        <taxon>Archangiaceae</taxon>
        <taxon>Archangium</taxon>
    </lineage>
</organism>
<keyword evidence="1" id="KW-0808">Transferase</keyword>
<feature type="region of interest" description="Disordered" evidence="5">
    <location>
        <begin position="292"/>
        <end position="375"/>
    </location>
</feature>
<dbReference type="GO" id="GO:0005524">
    <property type="term" value="F:ATP binding"/>
    <property type="evidence" value="ECO:0007669"/>
    <property type="project" value="UniProtKB-KW"/>
</dbReference>
<protein>
    <recommendedName>
        <fullName evidence="7">Protein kinase domain-containing protein</fullName>
    </recommendedName>
</protein>
<dbReference type="PANTHER" id="PTHR43289:SF6">
    <property type="entry name" value="SERINE_THREONINE-PROTEIN KINASE NEKL-3"/>
    <property type="match status" value="1"/>
</dbReference>
<evidence type="ECO:0000313" key="8">
    <source>
        <dbReference type="EMBL" id="PZR10814.1"/>
    </source>
</evidence>
<keyword evidence="2" id="KW-0547">Nucleotide-binding</keyword>
<keyword evidence="6" id="KW-1133">Transmembrane helix</keyword>
<dbReference type="Gene3D" id="3.30.200.20">
    <property type="entry name" value="Phosphorylase Kinase, domain 1"/>
    <property type="match status" value="1"/>
</dbReference>
<keyword evidence="6" id="KW-0472">Membrane</keyword>
<dbReference type="EMBL" id="QFQP01000016">
    <property type="protein sequence ID" value="PZR10814.1"/>
    <property type="molecule type" value="Genomic_DNA"/>
</dbReference>
<feature type="region of interest" description="Disordered" evidence="5">
    <location>
        <begin position="425"/>
        <end position="466"/>
    </location>
</feature>
<keyword evidence="4" id="KW-0067">ATP-binding</keyword>
<dbReference type="SUPFAM" id="SSF56112">
    <property type="entry name" value="Protein kinase-like (PK-like)"/>
    <property type="match status" value="1"/>
</dbReference>
<dbReference type="AlphaFoldDB" id="A0A2W5V4Z3"/>
<feature type="compositionally biased region" description="Basic and acidic residues" evidence="5">
    <location>
        <begin position="299"/>
        <end position="324"/>
    </location>
</feature>
<feature type="transmembrane region" description="Helical" evidence="6">
    <location>
        <begin position="547"/>
        <end position="569"/>
    </location>
</feature>
<dbReference type="Proteomes" id="UP000249061">
    <property type="component" value="Unassembled WGS sequence"/>
</dbReference>
<feature type="region of interest" description="Disordered" evidence="5">
    <location>
        <begin position="497"/>
        <end position="528"/>
    </location>
</feature>
<keyword evidence="6" id="KW-0812">Transmembrane</keyword>
<evidence type="ECO:0000259" key="7">
    <source>
        <dbReference type="PROSITE" id="PS50011"/>
    </source>
</evidence>
<dbReference type="Pfam" id="PF00069">
    <property type="entry name" value="Pkinase"/>
    <property type="match status" value="1"/>
</dbReference>
<proteinExistence type="predicted"/>
<accession>A0A2W5V4Z3</accession>
<evidence type="ECO:0000256" key="2">
    <source>
        <dbReference type="ARBA" id="ARBA00022741"/>
    </source>
</evidence>
<evidence type="ECO:0000256" key="6">
    <source>
        <dbReference type="SAM" id="Phobius"/>
    </source>
</evidence>
<evidence type="ECO:0000256" key="1">
    <source>
        <dbReference type="ARBA" id="ARBA00022679"/>
    </source>
</evidence>
<reference evidence="8 9" key="1">
    <citation type="submission" date="2017-08" db="EMBL/GenBank/DDBJ databases">
        <title>Infants hospitalized years apart are colonized by the same room-sourced microbial strains.</title>
        <authorList>
            <person name="Brooks B."/>
            <person name="Olm M.R."/>
            <person name="Firek B.A."/>
            <person name="Baker R."/>
            <person name="Thomas B.C."/>
            <person name="Morowitz M.J."/>
            <person name="Banfield J.F."/>
        </authorList>
    </citation>
    <scope>NUCLEOTIDE SEQUENCE [LARGE SCALE GENOMIC DNA]</scope>
    <source>
        <strain evidence="8">S2_003_000_R2_14</strain>
    </source>
</reference>
<dbReference type="InterPro" id="IPR000719">
    <property type="entry name" value="Prot_kinase_dom"/>
</dbReference>
<dbReference type="InterPro" id="IPR011009">
    <property type="entry name" value="Kinase-like_dom_sf"/>
</dbReference>
<dbReference type="CDD" id="cd14014">
    <property type="entry name" value="STKc_PknB_like"/>
    <property type="match status" value="1"/>
</dbReference>
<evidence type="ECO:0000313" key="9">
    <source>
        <dbReference type="Proteomes" id="UP000249061"/>
    </source>
</evidence>
<dbReference type="PANTHER" id="PTHR43289">
    <property type="entry name" value="MITOGEN-ACTIVATED PROTEIN KINASE KINASE KINASE 20-RELATED"/>
    <property type="match status" value="1"/>
</dbReference>
<dbReference type="InterPro" id="IPR008266">
    <property type="entry name" value="Tyr_kinase_AS"/>
</dbReference>
<dbReference type="PROSITE" id="PS00109">
    <property type="entry name" value="PROTEIN_KINASE_TYR"/>
    <property type="match status" value="1"/>
</dbReference>
<evidence type="ECO:0000256" key="5">
    <source>
        <dbReference type="SAM" id="MobiDB-lite"/>
    </source>
</evidence>
<dbReference type="GO" id="GO:0004674">
    <property type="term" value="F:protein serine/threonine kinase activity"/>
    <property type="evidence" value="ECO:0007669"/>
    <property type="project" value="TreeGrafter"/>
</dbReference>